<sequence length="87" mass="9967">MPYLPDGEYRQRFHAALRATRLDMEELWLRYFALGGEVGRVEIEAYLNGLLPLPSLQHDLLAHAINERLDELAPPRAPYASELPPLE</sequence>
<accession>A0ACD4DI78</accession>
<dbReference type="Proteomes" id="UP001156484">
    <property type="component" value="Chromosome"/>
</dbReference>
<name>A0ACD4DI78_9NOCA</name>
<evidence type="ECO:0000313" key="1">
    <source>
        <dbReference type="EMBL" id="UYP19754.1"/>
    </source>
</evidence>
<evidence type="ECO:0000313" key="2">
    <source>
        <dbReference type="Proteomes" id="UP001156484"/>
    </source>
</evidence>
<organism evidence="1 2">
    <name type="scientific">Rhodococcus sacchari</name>
    <dbReference type="NCBI Taxonomy" id="2962047"/>
    <lineage>
        <taxon>Bacteria</taxon>
        <taxon>Bacillati</taxon>
        <taxon>Actinomycetota</taxon>
        <taxon>Actinomycetes</taxon>
        <taxon>Mycobacteriales</taxon>
        <taxon>Nocardiaceae</taxon>
        <taxon>Rhodococcus</taxon>
    </lineage>
</organism>
<reference evidence="1" key="1">
    <citation type="submission" date="2022-10" db="EMBL/GenBank/DDBJ databases">
        <title>Rhodococcus ferula Z13 complete genome.</title>
        <authorList>
            <person name="Long X."/>
            <person name="Zang M."/>
        </authorList>
    </citation>
    <scope>NUCLEOTIDE SEQUENCE</scope>
    <source>
        <strain evidence="1">Z13</strain>
    </source>
</reference>
<protein>
    <submittedName>
        <fullName evidence="1">Uncharacterized protein</fullName>
    </submittedName>
</protein>
<gene>
    <name evidence="1" type="ORF">OED52_04130</name>
</gene>
<dbReference type="EMBL" id="CP107551">
    <property type="protein sequence ID" value="UYP19754.1"/>
    <property type="molecule type" value="Genomic_DNA"/>
</dbReference>
<proteinExistence type="predicted"/>
<keyword evidence="2" id="KW-1185">Reference proteome</keyword>